<name>A0A3B0TRD3_9ZZZZ</name>
<accession>A0A3B0TRD3</accession>
<evidence type="ECO:0008006" key="2">
    <source>
        <dbReference type="Google" id="ProtNLM"/>
    </source>
</evidence>
<dbReference type="AlphaFoldDB" id="A0A3B0TRD3"/>
<gene>
    <name evidence="1" type="ORF">MNBD_BACTEROID03-1375</name>
</gene>
<evidence type="ECO:0000313" key="1">
    <source>
        <dbReference type="EMBL" id="VAW11204.1"/>
    </source>
</evidence>
<organism evidence="1">
    <name type="scientific">hydrothermal vent metagenome</name>
    <dbReference type="NCBI Taxonomy" id="652676"/>
    <lineage>
        <taxon>unclassified sequences</taxon>
        <taxon>metagenomes</taxon>
        <taxon>ecological metagenomes</taxon>
    </lineage>
</organism>
<dbReference type="EMBL" id="UOEL01000052">
    <property type="protein sequence ID" value="VAW11204.1"/>
    <property type="molecule type" value="Genomic_DNA"/>
</dbReference>
<protein>
    <recommendedName>
        <fullName evidence="2">Secreted protein</fullName>
    </recommendedName>
</protein>
<sequence length="216" mass="23840">MKPILALISLFLLPILGWSQTDIPTTTPLKVEVANKLDEDGKTDKGTALKIPSVIKENPEFNLKDSLTKRPVKMLPDRELVQAGHDLKIDTKVGPRTAKEGSKDHFGNQNLGSIKSNGKYVGIVCRDHEFVDGDRVKIYLNERVVDANMLLTGAFKGVNVDLSKGFNQFVFEALNEGSSSPNTAQVDVYDDKGQLIYSNKWLLSRGSKASLVIIKE</sequence>
<reference evidence="1" key="1">
    <citation type="submission" date="2018-06" db="EMBL/GenBank/DDBJ databases">
        <authorList>
            <person name="Zhirakovskaya E."/>
        </authorList>
    </citation>
    <scope>NUCLEOTIDE SEQUENCE</scope>
</reference>
<proteinExistence type="predicted"/>